<keyword evidence="1" id="KW-0812">Transmembrane</keyword>
<reference evidence="2 4" key="1">
    <citation type="submission" date="2017-01" db="EMBL/GenBank/DDBJ databases">
        <title>Lactobacillus chiayiensis sp. nov., a lactic acid bacterium isolated from compost.</title>
        <authorList>
            <person name="Huang C.-H."/>
        </authorList>
    </citation>
    <scope>NUCLEOTIDE SEQUENCE [LARGE SCALE GENOMIC DNA]</scope>
    <source>
        <strain evidence="4">chh01</strain>
        <strain evidence="2">Chh01</strain>
    </source>
</reference>
<dbReference type="RefSeq" id="WP_129301205.1">
    <property type="nucleotide sequence ID" value="NZ_CP074378.1"/>
</dbReference>
<name>A0A4Q1U892_9LACO</name>
<protein>
    <submittedName>
        <fullName evidence="2">Uncharacterized protein</fullName>
    </submittedName>
</protein>
<organism evidence="2 4">
    <name type="scientific">Lacticaseibacillus chiayiensis</name>
    <dbReference type="NCBI Taxonomy" id="2100821"/>
    <lineage>
        <taxon>Bacteria</taxon>
        <taxon>Bacillati</taxon>
        <taxon>Bacillota</taxon>
        <taxon>Bacilli</taxon>
        <taxon>Lactobacillales</taxon>
        <taxon>Lactobacillaceae</taxon>
        <taxon>Lacticaseibacillus</taxon>
    </lineage>
</organism>
<gene>
    <name evidence="2" type="ORF">BVJ53_03635</name>
    <name evidence="3" type="ORF">OFW50_12030</name>
</gene>
<dbReference type="Proteomes" id="UP001164790">
    <property type="component" value="Chromosome"/>
</dbReference>
<accession>A0A4Q1U892</accession>
<keyword evidence="5" id="KW-1185">Reference proteome</keyword>
<evidence type="ECO:0000313" key="2">
    <source>
        <dbReference type="EMBL" id="RXT27869.1"/>
    </source>
</evidence>
<sequence>MFPNILVSDATGQNSHTLTGAITIGAIVAVIIILFLVIKLLGAILRHPFISLLLFALGGFAIFKFALAGIIGIGALAAVGAGILWMNTGDGG</sequence>
<evidence type="ECO:0000313" key="5">
    <source>
        <dbReference type="Proteomes" id="UP001164790"/>
    </source>
</evidence>
<proteinExistence type="predicted"/>
<evidence type="ECO:0000313" key="4">
    <source>
        <dbReference type="Proteomes" id="UP000290475"/>
    </source>
</evidence>
<feature type="transmembrane region" description="Helical" evidence="1">
    <location>
        <begin position="20"/>
        <end position="41"/>
    </location>
</feature>
<keyword evidence="1" id="KW-0472">Membrane</keyword>
<evidence type="ECO:0000313" key="3">
    <source>
        <dbReference type="EMBL" id="UYN56181.1"/>
    </source>
</evidence>
<feature type="transmembrane region" description="Helical" evidence="1">
    <location>
        <begin position="53"/>
        <end position="86"/>
    </location>
</feature>
<dbReference type="AlphaFoldDB" id="A0A4Q1U892"/>
<keyword evidence="1" id="KW-1133">Transmembrane helix</keyword>
<reference evidence="3" key="2">
    <citation type="submission" date="2022-10" db="EMBL/GenBank/DDBJ databases">
        <title>Comparative genomic analysis and in-vitro probiotic properties of the potential probiotic L. chiayiensis AACE 3.</title>
        <authorList>
            <person name="Kang X."/>
        </authorList>
    </citation>
    <scope>NUCLEOTIDE SEQUENCE</scope>
    <source>
        <strain evidence="3">AACE 3</strain>
    </source>
</reference>
<dbReference type="EMBL" id="CP107523">
    <property type="protein sequence ID" value="UYN56181.1"/>
    <property type="molecule type" value="Genomic_DNA"/>
</dbReference>
<evidence type="ECO:0000256" key="1">
    <source>
        <dbReference type="SAM" id="Phobius"/>
    </source>
</evidence>
<dbReference type="Proteomes" id="UP000290475">
    <property type="component" value="Unassembled WGS sequence"/>
</dbReference>
<dbReference type="EMBL" id="MSSM01000006">
    <property type="protein sequence ID" value="RXT27869.1"/>
    <property type="molecule type" value="Genomic_DNA"/>
</dbReference>